<name>A0A5P1FM51_ASPOF</name>
<feature type="compositionally biased region" description="Polar residues" evidence="8">
    <location>
        <begin position="56"/>
        <end position="70"/>
    </location>
</feature>
<evidence type="ECO:0000259" key="9">
    <source>
        <dbReference type="PROSITE" id="PS50888"/>
    </source>
</evidence>
<keyword evidence="4" id="KW-0238">DNA-binding</keyword>
<dbReference type="SUPFAM" id="SSF47459">
    <property type="entry name" value="HLH, helix-loop-helix DNA-binding domain"/>
    <property type="match status" value="1"/>
</dbReference>
<evidence type="ECO:0000256" key="2">
    <source>
        <dbReference type="ARBA" id="ARBA00005510"/>
    </source>
</evidence>
<accession>A0A5P1FM51</accession>
<evidence type="ECO:0000256" key="8">
    <source>
        <dbReference type="SAM" id="MobiDB-lite"/>
    </source>
</evidence>
<keyword evidence="3" id="KW-0805">Transcription regulation</keyword>
<dbReference type="SMART" id="SM00353">
    <property type="entry name" value="HLH"/>
    <property type="match status" value="1"/>
</dbReference>
<evidence type="ECO:0000256" key="1">
    <source>
        <dbReference type="ARBA" id="ARBA00004123"/>
    </source>
</evidence>
<sequence>MEVCGDHLMRQSSSPAGFFSQLMVDSGYAATRSIGHYSHPVTNNIHTMPHTRLKSQLSFSSQEPLSQISENNDETDGNVAHSYVSNSFSIGSWDDTNSIAFSSPSNKRAKNSSEDFIKSLSHIDSQFSLPTTSLEMAAVENLFQAQQDSVAFKVRAKRGCATHPRSIAERERRTRISEKLRKLQELVPNMDKQTSTADMLDLAVQHIKELQSQVQNLNQEQANCTCECKKELP</sequence>
<comment type="subcellular location">
    <subcellularLocation>
        <location evidence="1">Nucleus</location>
    </subcellularLocation>
</comment>
<dbReference type="PROSITE" id="PS50888">
    <property type="entry name" value="BHLH"/>
    <property type="match status" value="1"/>
</dbReference>
<dbReference type="GO" id="GO:0005634">
    <property type="term" value="C:nucleus"/>
    <property type="evidence" value="ECO:0007669"/>
    <property type="project" value="UniProtKB-SubCell"/>
</dbReference>
<evidence type="ECO:0000313" key="10">
    <source>
        <dbReference type="EMBL" id="ONK77751.1"/>
    </source>
</evidence>
<keyword evidence="7" id="KW-0175">Coiled coil</keyword>
<dbReference type="GO" id="GO:1903286">
    <property type="term" value="P:regulation of potassium ion import"/>
    <property type="evidence" value="ECO:0007669"/>
    <property type="project" value="EnsemblPlants"/>
</dbReference>
<keyword evidence="11" id="KW-1185">Reference proteome</keyword>
<evidence type="ECO:0000256" key="6">
    <source>
        <dbReference type="ARBA" id="ARBA00023242"/>
    </source>
</evidence>
<keyword evidence="5" id="KW-0804">Transcription</keyword>
<organism evidence="10 11">
    <name type="scientific">Asparagus officinalis</name>
    <name type="common">Garden asparagus</name>
    <dbReference type="NCBI Taxonomy" id="4686"/>
    <lineage>
        <taxon>Eukaryota</taxon>
        <taxon>Viridiplantae</taxon>
        <taxon>Streptophyta</taxon>
        <taxon>Embryophyta</taxon>
        <taxon>Tracheophyta</taxon>
        <taxon>Spermatophyta</taxon>
        <taxon>Magnoliopsida</taxon>
        <taxon>Liliopsida</taxon>
        <taxon>Asparagales</taxon>
        <taxon>Asparagaceae</taxon>
        <taxon>Asparagoideae</taxon>
        <taxon>Asparagus</taxon>
    </lineage>
</organism>
<dbReference type="InterPro" id="IPR045239">
    <property type="entry name" value="bHLH95_bHLH"/>
</dbReference>
<evidence type="ECO:0000313" key="11">
    <source>
        <dbReference type="Proteomes" id="UP000243459"/>
    </source>
</evidence>
<dbReference type="OMA" id="CECKKEL"/>
<dbReference type="EMBL" id="CM007382">
    <property type="protein sequence ID" value="ONK77751.1"/>
    <property type="molecule type" value="Genomic_DNA"/>
</dbReference>
<keyword evidence="6" id="KW-0539">Nucleus</keyword>
<evidence type="ECO:0000256" key="3">
    <source>
        <dbReference type="ARBA" id="ARBA00023015"/>
    </source>
</evidence>
<feature type="domain" description="BHLH" evidence="9">
    <location>
        <begin position="160"/>
        <end position="210"/>
    </location>
</feature>
<evidence type="ECO:0000256" key="5">
    <source>
        <dbReference type="ARBA" id="ARBA00023163"/>
    </source>
</evidence>
<gene>
    <name evidence="10" type="ORF">A4U43_C02F10160</name>
</gene>
<feature type="region of interest" description="Disordered" evidence="8">
    <location>
        <begin position="56"/>
        <end position="78"/>
    </location>
</feature>
<dbReference type="Gene3D" id="4.10.280.10">
    <property type="entry name" value="Helix-loop-helix DNA-binding domain"/>
    <property type="match status" value="1"/>
</dbReference>
<dbReference type="PANTHER" id="PTHR16223:SF177">
    <property type="entry name" value="TRANSCRIPTION FACTOR BHLH129"/>
    <property type="match status" value="1"/>
</dbReference>
<dbReference type="GO" id="GO:0000981">
    <property type="term" value="F:DNA-binding transcription factor activity, RNA polymerase II-specific"/>
    <property type="evidence" value="ECO:0007669"/>
    <property type="project" value="TreeGrafter"/>
</dbReference>
<dbReference type="GO" id="GO:0009416">
    <property type="term" value="P:response to light stimulus"/>
    <property type="evidence" value="ECO:0007669"/>
    <property type="project" value="EnsemblPlants"/>
</dbReference>
<feature type="coiled-coil region" evidence="7">
    <location>
        <begin position="200"/>
        <end position="227"/>
    </location>
</feature>
<dbReference type="Gramene" id="ONK77751">
    <property type="protein sequence ID" value="ONK77751"/>
    <property type="gene ID" value="A4U43_C02F10160"/>
</dbReference>
<dbReference type="GO" id="GO:1902456">
    <property type="term" value="P:regulation of stomatal opening"/>
    <property type="evidence" value="ECO:0007669"/>
    <property type="project" value="EnsemblPlants"/>
</dbReference>
<protein>
    <recommendedName>
        <fullName evidence="9">BHLH domain-containing protein</fullName>
    </recommendedName>
</protein>
<evidence type="ECO:0000256" key="7">
    <source>
        <dbReference type="SAM" id="Coils"/>
    </source>
</evidence>
<dbReference type="GO" id="GO:0046983">
    <property type="term" value="F:protein dimerization activity"/>
    <property type="evidence" value="ECO:0007669"/>
    <property type="project" value="InterPro"/>
</dbReference>
<dbReference type="PANTHER" id="PTHR16223">
    <property type="entry name" value="TRANSCRIPTION FACTOR BHLH83-RELATED"/>
    <property type="match status" value="1"/>
</dbReference>
<dbReference type="Pfam" id="PF00010">
    <property type="entry name" value="HLH"/>
    <property type="match status" value="1"/>
</dbReference>
<dbReference type="InterPro" id="IPR011598">
    <property type="entry name" value="bHLH_dom"/>
</dbReference>
<dbReference type="FunFam" id="4.10.280.10:FF:000021">
    <property type="entry name" value="Transcription factor bHLH130 family"/>
    <property type="match status" value="1"/>
</dbReference>
<dbReference type="CDD" id="cd11393">
    <property type="entry name" value="bHLH_AtbHLH_like"/>
    <property type="match status" value="1"/>
</dbReference>
<dbReference type="Proteomes" id="UP000243459">
    <property type="component" value="Chromosome 2"/>
</dbReference>
<dbReference type="AlphaFoldDB" id="A0A5P1FM51"/>
<dbReference type="InterPro" id="IPR045843">
    <property type="entry name" value="IND-like"/>
</dbReference>
<proteinExistence type="inferred from homology"/>
<dbReference type="InterPro" id="IPR036638">
    <property type="entry name" value="HLH_DNA-bd_sf"/>
</dbReference>
<reference evidence="11" key="1">
    <citation type="journal article" date="2017" name="Nat. Commun.">
        <title>The asparagus genome sheds light on the origin and evolution of a young Y chromosome.</title>
        <authorList>
            <person name="Harkess A."/>
            <person name="Zhou J."/>
            <person name="Xu C."/>
            <person name="Bowers J.E."/>
            <person name="Van der Hulst R."/>
            <person name="Ayyampalayam S."/>
            <person name="Mercati F."/>
            <person name="Riccardi P."/>
            <person name="McKain M.R."/>
            <person name="Kakrana A."/>
            <person name="Tang H."/>
            <person name="Ray J."/>
            <person name="Groenendijk J."/>
            <person name="Arikit S."/>
            <person name="Mathioni S.M."/>
            <person name="Nakano M."/>
            <person name="Shan H."/>
            <person name="Telgmann-Rauber A."/>
            <person name="Kanno A."/>
            <person name="Yue Z."/>
            <person name="Chen H."/>
            <person name="Li W."/>
            <person name="Chen Y."/>
            <person name="Xu X."/>
            <person name="Zhang Y."/>
            <person name="Luo S."/>
            <person name="Chen H."/>
            <person name="Gao J."/>
            <person name="Mao Z."/>
            <person name="Pires J.C."/>
            <person name="Luo M."/>
            <person name="Kudrna D."/>
            <person name="Wing R.A."/>
            <person name="Meyers B.C."/>
            <person name="Yi K."/>
            <person name="Kong H."/>
            <person name="Lavrijsen P."/>
            <person name="Sunseri F."/>
            <person name="Falavigna A."/>
            <person name="Ye Y."/>
            <person name="Leebens-Mack J.H."/>
            <person name="Chen G."/>
        </authorList>
    </citation>
    <scope>NUCLEOTIDE SEQUENCE [LARGE SCALE GENOMIC DNA]</scope>
    <source>
        <strain evidence="11">cv. DH0086</strain>
    </source>
</reference>
<evidence type="ECO:0000256" key="4">
    <source>
        <dbReference type="ARBA" id="ARBA00023125"/>
    </source>
</evidence>
<dbReference type="GO" id="GO:0000978">
    <property type="term" value="F:RNA polymerase II cis-regulatory region sequence-specific DNA binding"/>
    <property type="evidence" value="ECO:0007669"/>
    <property type="project" value="TreeGrafter"/>
</dbReference>
<comment type="similarity">
    <text evidence="2">Belongs to the bHLH protein family.</text>
</comment>